<reference evidence="1 2" key="1">
    <citation type="submission" date="2018-02" db="EMBL/GenBank/DDBJ databases">
        <title>FDA/CDC Antimicrobial Resistant Isolate Bank Genome Sequencing.</title>
        <authorList>
            <person name="Benahmed F.H."/>
            <person name="Lutgring J.D."/>
            <person name="Yoo B."/>
            <person name="Machado M."/>
            <person name="Brown A."/>
            <person name="McAllister G."/>
            <person name="Perry A."/>
            <person name="Halpin A.L."/>
            <person name="Vavikolanu K."/>
            <person name="Ott S."/>
            <person name="Zhao X."/>
            <person name="Tallon L.J."/>
            <person name="Sadzewicz L."/>
            <person name="Aluvathingal J."/>
            <person name="Nadendla S."/>
            <person name="Voskania-kordi A."/>
            <person name="Simonyan V."/>
            <person name="Patel J."/>
            <person name="Shawar R.M."/>
        </authorList>
    </citation>
    <scope>NUCLEOTIDE SEQUENCE [LARGE SCALE GENOMIC DNA]</scope>
    <source>
        <strain evidence="1 2">AR_0356</strain>
    </source>
</reference>
<accession>A0A2R3IMQ1</accession>
<evidence type="ECO:0000313" key="1">
    <source>
        <dbReference type="EMBL" id="AVK03164.1"/>
    </source>
</evidence>
<evidence type="ECO:0000313" key="2">
    <source>
        <dbReference type="Proteomes" id="UP000238390"/>
    </source>
</evidence>
<dbReference type="EMBL" id="CP027169">
    <property type="protein sequence ID" value="AVK03164.1"/>
    <property type="molecule type" value="Genomic_DNA"/>
</dbReference>
<organism evidence="1 2">
    <name type="scientific">Pseudomonas paraeruginosa</name>
    <dbReference type="NCBI Taxonomy" id="2994495"/>
    <lineage>
        <taxon>Bacteria</taxon>
        <taxon>Pseudomonadati</taxon>
        <taxon>Pseudomonadota</taxon>
        <taxon>Gammaproteobacteria</taxon>
        <taxon>Pseudomonadales</taxon>
        <taxon>Pseudomonadaceae</taxon>
        <taxon>Pseudomonas</taxon>
    </lineage>
</organism>
<gene>
    <name evidence="1" type="ORF">CSB93_2233</name>
</gene>
<protein>
    <submittedName>
        <fullName evidence="1">Uncharacterized protein</fullName>
    </submittedName>
</protein>
<name>A0A2R3IMQ1_9PSED</name>
<sequence length="49" mass="5130">MAAHGAGRHCYGLREGWAVSCLGAVDRSASIRTARRAASNRAGRNATTD</sequence>
<dbReference type="Proteomes" id="UP000238390">
    <property type="component" value="Chromosome"/>
</dbReference>
<keyword evidence="2" id="KW-1185">Reference proteome</keyword>
<proteinExistence type="predicted"/>
<dbReference type="AlphaFoldDB" id="A0A2R3IMQ1"/>